<dbReference type="InterPro" id="IPR050109">
    <property type="entry name" value="HTH-type_TetR-like_transc_reg"/>
</dbReference>
<sequence>MERGSLLKARAGGKLHGGNHGIAPEDVVAAQRARMLVAMIEAAADRGYAAATVADVLKRAEVSRMTFYQHFANKEACFLAAYDMAVEIVMTRIAGALAADGTPLERIDRALDAYFSTLAQEPQVAKVFLVEVYAAGRSVLERRLAAQAALVDGFAAALGAARPHQRLAGEAVIGAVVSLATNRVVAGDFAALPGLREPLMSSLIRNLV</sequence>
<accession>A0A7X6R1Q6</accession>
<comment type="caution">
    <text evidence="6">The sequence shown here is derived from an EMBL/GenBank/DDBJ whole genome shotgun (WGS) entry which is preliminary data.</text>
</comment>
<dbReference type="Proteomes" id="UP000540698">
    <property type="component" value="Unassembled WGS sequence"/>
</dbReference>
<dbReference type="GO" id="GO:0000976">
    <property type="term" value="F:transcription cis-regulatory region binding"/>
    <property type="evidence" value="ECO:0007669"/>
    <property type="project" value="TreeGrafter"/>
</dbReference>
<keyword evidence="7" id="KW-1185">Reference proteome</keyword>
<protein>
    <submittedName>
        <fullName evidence="6">TetR/AcrR family transcriptional regulator</fullName>
    </submittedName>
</protein>
<keyword evidence="2 4" id="KW-0238">DNA-binding</keyword>
<feature type="domain" description="HTH tetR-type" evidence="5">
    <location>
        <begin position="29"/>
        <end position="89"/>
    </location>
</feature>
<gene>
    <name evidence="6" type="ORF">HGB38_04560</name>
</gene>
<keyword evidence="3" id="KW-0804">Transcription</keyword>
<dbReference type="AlphaFoldDB" id="A0A7X6R1Q6"/>
<dbReference type="PANTHER" id="PTHR30055">
    <property type="entry name" value="HTH-TYPE TRANSCRIPTIONAL REGULATOR RUTR"/>
    <property type="match status" value="1"/>
</dbReference>
<evidence type="ECO:0000313" key="7">
    <source>
        <dbReference type="Proteomes" id="UP000540698"/>
    </source>
</evidence>
<proteinExistence type="predicted"/>
<dbReference type="RefSeq" id="WP_084499260.1">
    <property type="nucleotide sequence ID" value="NZ_JAAXOS010000002.1"/>
</dbReference>
<name>A0A7X6R1Q6_9NOCA</name>
<evidence type="ECO:0000313" key="6">
    <source>
        <dbReference type="EMBL" id="NKY25508.1"/>
    </source>
</evidence>
<evidence type="ECO:0000259" key="5">
    <source>
        <dbReference type="PROSITE" id="PS50977"/>
    </source>
</evidence>
<dbReference type="Gene3D" id="1.10.10.60">
    <property type="entry name" value="Homeodomain-like"/>
    <property type="match status" value="1"/>
</dbReference>
<evidence type="ECO:0000256" key="2">
    <source>
        <dbReference type="ARBA" id="ARBA00023125"/>
    </source>
</evidence>
<dbReference type="EMBL" id="JAAXOS010000002">
    <property type="protein sequence ID" value="NKY25508.1"/>
    <property type="molecule type" value="Genomic_DNA"/>
</dbReference>
<dbReference type="Pfam" id="PF00440">
    <property type="entry name" value="TetR_N"/>
    <property type="match status" value="1"/>
</dbReference>
<feature type="DNA-binding region" description="H-T-H motif" evidence="4">
    <location>
        <begin position="52"/>
        <end position="71"/>
    </location>
</feature>
<keyword evidence="1" id="KW-0805">Transcription regulation</keyword>
<organism evidence="6 7">
    <name type="scientific">Nocardia gamkensis</name>
    <dbReference type="NCBI Taxonomy" id="352869"/>
    <lineage>
        <taxon>Bacteria</taxon>
        <taxon>Bacillati</taxon>
        <taxon>Actinomycetota</taxon>
        <taxon>Actinomycetes</taxon>
        <taxon>Mycobacteriales</taxon>
        <taxon>Nocardiaceae</taxon>
        <taxon>Nocardia</taxon>
    </lineage>
</organism>
<evidence type="ECO:0000256" key="4">
    <source>
        <dbReference type="PROSITE-ProRule" id="PRU00335"/>
    </source>
</evidence>
<reference evidence="6 7" key="1">
    <citation type="submission" date="2020-04" db="EMBL/GenBank/DDBJ databases">
        <title>MicrobeNet Type strains.</title>
        <authorList>
            <person name="Nicholson A.C."/>
        </authorList>
    </citation>
    <scope>NUCLEOTIDE SEQUENCE [LARGE SCALE GENOMIC DNA]</scope>
    <source>
        <strain evidence="6 7">DSM 44956</strain>
    </source>
</reference>
<dbReference type="InterPro" id="IPR009057">
    <property type="entry name" value="Homeodomain-like_sf"/>
</dbReference>
<dbReference type="PANTHER" id="PTHR30055:SF234">
    <property type="entry name" value="HTH-TYPE TRANSCRIPTIONAL REGULATOR BETI"/>
    <property type="match status" value="1"/>
</dbReference>
<evidence type="ECO:0000256" key="1">
    <source>
        <dbReference type="ARBA" id="ARBA00023015"/>
    </source>
</evidence>
<dbReference type="SUPFAM" id="SSF46689">
    <property type="entry name" value="Homeodomain-like"/>
    <property type="match status" value="1"/>
</dbReference>
<dbReference type="InterPro" id="IPR001647">
    <property type="entry name" value="HTH_TetR"/>
</dbReference>
<dbReference type="PROSITE" id="PS50977">
    <property type="entry name" value="HTH_TETR_2"/>
    <property type="match status" value="1"/>
</dbReference>
<dbReference type="Gene3D" id="1.10.357.10">
    <property type="entry name" value="Tetracycline Repressor, domain 2"/>
    <property type="match status" value="1"/>
</dbReference>
<evidence type="ECO:0000256" key="3">
    <source>
        <dbReference type="ARBA" id="ARBA00023163"/>
    </source>
</evidence>
<dbReference type="GO" id="GO:0003700">
    <property type="term" value="F:DNA-binding transcription factor activity"/>
    <property type="evidence" value="ECO:0007669"/>
    <property type="project" value="TreeGrafter"/>
</dbReference>